<dbReference type="EMBL" id="JAVDSD010000020">
    <property type="protein sequence ID" value="MDR6610368.1"/>
    <property type="molecule type" value="Genomic_DNA"/>
</dbReference>
<protein>
    <submittedName>
        <fullName evidence="1">Uncharacterized protein</fullName>
    </submittedName>
</protein>
<name>A0ACC6JV27_9PSED</name>
<reference evidence="1" key="1">
    <citation type="submission" date="2023-07" db="EMBL/GenBank/DDBJ databases">
        <title>Sorghum-associated microbial communities from plants grown in Nebraska, USA.</title>
        <authorList>
            <person name="Schachtman D."/>
        </authorList>
    </citation>
    <scope>NUCLEOTIDE SEQUENCE</scope>
    <source>
        <strain evidence="1">BE46</strain>
    </source>
</reference>
<organism evidence="1 2">
    <name type="scientific">Pseudomonas synxantha</name>
    <dbReference type="NCBI Taxonomy" id="47883"/>
    <lineage>
        <taxon>Bacteria</taxon>
        <taxon>Pseudomonadati</taxon>
        <taxon>Pseudomonadota</taxon>
        <taxon>Gammaproteobacteria</taxon>
        <taxon>Pseudomonadales</taxon>
        <taxon>Pseudomonadaceae</taxon>
        <taxon>Pseudomonas</taxon>
    </lineage>
</organism>
<dbReference type="Proteomes" id="UP001259420">
    <property type="component" value="Unassembled WGS sequence"/>
</dbReference>
<proteinExistence type="predicted"/>
<gene>
    <name evidence="1" type="ORF">J2X87_005478</name>
</gene>
<evidence type="ECO:0000313" key="2">
    <source>
        <dbReference type="Proteomes" id="UP001259420"/>
    </source>
</evidence>
<accession>A0ACC6JV27</accession>
<evidence type="ECO:0000313" key="1">
    <source>
        <dbReference type="EMBL" id="MDR6610368.1"/>
    </source>
</evidence>
<keyword evidence="2" id="KW-1185">Reference proteome</keyword>
<sequence length="104" mass="11818">MIQTNTTSGRVNRSKISVCSIQEVIMWLNESEQELRRDLQGLASDLRWSAVELLRIEQQLRLLGNEIDAQAVQKLCALFQGDEEKLSGYAEEVKAKVISRNKAQ</sequence>
<comment type="caution">
    <text evidence="1">The sequence shown here is derived from an EMBL/GenBank/DDBJ whole genome shotgun (WGS) entry which is preliminary data.</text>
</comment>